<keyword evidence="6" id="KW-1185">Reference proteome</keyword>
<dbReference type="GO" id="GO:0043123">
    <property type="term" value="P:positive regulation of canonical NF-kappaB signal transduction"/>
    <property type="evidence" value="ECO:0007669"/>
    <property type="project" value="InterPro"/>
</dbReference>
<dbReference type="GO" id="GO:0034142">
    <property type="term" value="P:toll-like receptor 4 signaling pathway"/>
    <property type="evidence" value="ECO:0007669"/>
    <property type="project" value="TreeGrafter"/>
</dbReference>
<organism evidence="6 7">
    <name type="scientific">Glossina fuscipes</name>
    <dbReference type="NCBI Taxonomy" id="7396"/>
    <lineage>
        <taxon>Eukaryota</taxon>
        <taxon>Metazoa</taxon>
        <taxon>Ecdysozoa</taxon>
        <taxon>Arthropoda</taxon>
        <taxon>Hexapoda</taxon>
        <taxon>Insecta</taxon>
        <taxon>Pterygota</taxon>
        <taxon>Neoptera</taxon>
        <taxon>Endopterygota</taxon>
        <taxon>Diptera</taxon>
        <taxon>Brachycera</taxon>
        <taxon>Muscomorpha</taxon>
        <taxon>Hippoboscoidea</taxon>
        <taxon>Glossinidae</taxon>
        <taxon>Glossina</taxon>
    </lineage>
</organism>
<dbReference type="PROSITE" id="PS50104">
    <property type="entry name" value="TIR"/>
    <property type="match status" value="1"/>
</dbReference>
<name>A0A8U0WCT5_9MUSC</name>
<keyword evidence="2" id="KW-0963">Cytoplasm</keyword>
<dbReference type="GO" id="GO:0002755">
    <property type="term" value="P:MyD88-dependent toll-like receptor signaling pathway"/>
    <property type="evidence" value="ECO:0007669"/>
    <property type="project" value="InterPro"/>
</dbReference>
<accession>A0A8U0WCT5</accession>
<dbReference type="AlphaFoldDB" id="A0A8U0WCT5"/>
<dbReference type="Pfam" id="PF01582">
    <property type="entry name" value="TIR"/>
    <property type="match status" value="1"/>
</dbReference>
<dbReference type="GO" id="GO:0005737">
    <property type="term" value="C:cytoplasm"/>
    <property type="evidence" value="ECO:0007669"/>
    <property type="project" value="UniProtKB-SubCell"/>
</dbReference>
<dbReference type="Gene3D" id="1.10.533.10">
    <property type="entry name" value="Death Domain, Fas"/>
    <property type="match status" value="1"/>
</dbReference>
<dbReference type="InterPro" id="IPR000488">
    <property type="entry name" value="Death_dom"/>
</dbReference>
<dbReference type="InterPro" id="IPR035897">
    <property type="entry name" value="Toll_tir_struct_dom_sf"/>
</dbReference>
<evidence type="ECO:0000313" key="7">
    <source>
        <dbReference type="RefSeq" id="XP_037882910.1"/>
    </source>
</evidence>
<proteinExistence type="predicted"/>
<dbReference type="RefSeq" id="XP_037882910.1">
    <property type="nucleotide sequence ID" value="XM_038026982.1"/>
</dbReference>
<evidence type="ECO:0000256" key="1">
    <source>
        <dbReference type="ARBA" id="ARBA00004496"/>
    </source>
</evidence>
<dbReference type="GO" id="GO:0070976">
    <property type="term" value="F:TIR domain binding"/>
    <property type="evidence" value="ECO:0007669"/>
    <property type="project" value="InterPro"/>
</dbReference>
<dbReference type="GO" id="GO:0050830">
    <property type="term" value="P:defense response to Gram-positive bacterium"/>
    <property type="evidence" value="ECO:0007669"/>
    <property type="project" value="TreeGrafter"/>
</dbReference>
<dbReference type="SMART" id="SM00255">
    <property type="entry name" value="TIR"/>
    <property type="match status" value="1"/>
</dbReference>
<dbReference type="Proteomes" id="UP000092443">
    <property type="component" value="Unplaced"/>
</dbReference>
<dbReference type="PROSITE" id="PS50017">
    <property type="entry name" value="DEATH_DOMAIN"/>
    <property type="match status" value="1"/>
</dbReference>
<evidence type="ECO:0000313" key="6">
    <source>
        <dbReference type="Proteomes" id="UP000092443"/>
    </source>
</evidence>
<dbReference type="PANTHER" id="PTHR15079:SF3">
    <property type="entry name" value="MYELOID DIFFERENTIATION PRIMARY RESPONSE PROTEIN MYD88"/>
    <property type="match status" value="1"/>
</dbReference>
<dbReference type="GO" id="GO:0005886">
    <property type="term" value="C:plasma membrane"/>
    <property type="evidence" value="ECO:0007669"/>
    <property type="project" value="TreeGrafter"/>
</dbReference>
<evidence type="ECO:0000256" key="2">
    <source>
        <dbReference type="ARBA" id="ARBA00022490"/>
    </source>
</evidence>
<dbReference type="GeneID" id="119633429"/>
<dbReference type="SUPFAM" id="SSF47986">
    <property type="entry name" value="DEATH domain"/>
    <property type="match status" value="1"/>
</dbReference>
<evidence type="ECO:0000256" key="3">
    <source>
        <dbReference type="ARBA" id="ARBA00023198"/>
    </source>
</evidence>
<reference evidence="7" key="1">
    <citation type="submission" date="2025-08" db="UniProtKB">
        <authorList>
            <consortium name="RefSeq"/>
        </authorList>
    </citation>
    <scope>IDENTIFICATION</scope>
    <source>
        <tissue evidence="7">Whole body pupa</tissue>
    </source>
</reference>
<dbReference type="Gene3D" id="3.40.50.10140">
    <property type="entry name" value="Toll/interleukin-1 receptor homology (TIR) domain"/>
    <property type="match status" value="1"/>
</dbReference>
<feature type="domain" description="TIR" evidence="5">
    <location>
        <begin position="191"/>
        <end position="346"/>
    </location>
</feature>
<keyword evidence="3" id="KW-0395">Inflammatory response</keyword>
<evidence type="ECO:0000259" key="4">
    <source>
        <dbReference type="PROSITE" id="PS50017"/>
    </source>
</evidence>
<feature type="domain" description="Death" evidence="4">
    <location>
        <begin position="67"/>
        <end position="132"/>
    </location>
</feature>
<gene>
    <name evidence="7" type="primary">LOC119633429</name>
</gene>
<dbReference type="GO" id="GO:0035325">
    <property type="term" value="F:Toll-like receptor binding"/>
    <property type="evidence" value="ECO:0007669"/>
    <property type="project" value="TreeGrafter"/>
</dbReference>
<dbReference type="InterPro" id="IPR000157">
    <property type="entry name" value="TIR_dom"/>
</dbReference>
<dbReference type="InterPro" id="IPR011029">
    <property type="entry name" value="DEATH-like_dom_sf"/>
</dbReference>
<protein>
    <submittedName>
        <fullName evidence="7">Myeloid differentiation primary response protein MyD88</fullName>
    </submittedName>
</protein>
<sequence>MVRSHRDNMDVNCSSGPTNGLKSVVESEMRAFQDIPLTALSKNTKQRISNSLNMKKIIRSEAGYKRDWRGLAVLALQKNYCEENILSSSDPTARVLQLWCSNNPKTATFAYLGNYLGKIDRWDIYFDIYENLVEDSQTYQQQRSEVLSEDNSDGTKKNTSVDLNNQLDFFSNSKILTKDDVVRAQNNLPPQTYDAFVLFAEKDINYAIEMIDKLENNSEYHLKLCIKHRDLLTGLSFEHVALMELIQDRCKHLIVVLTREFLKSPENTFLVNYTQALQIQNKSRKIIPLIYEDGVVTPLLKVYTHMRYGVTNSLFDFWSSLATSISNVDLSSRGISSITANIPKKQSETTETHSSPTVAAVKTHMQNVKAEGNENISKGKNINSNILMDNASENNDSIGEWPISRKIENASNMLDFPARSSTSGKKRRKKWANNLFEKVFSHSTAKLKETA</sequence>
<dbReference type="InterPro" id="IPR017281">
    <property type="entry name" value="Myelin_different_resp_MyD88"/>
</dbReference>
<dbReference type="PANTHER" id="PTHR15079">
    <property type="entry name" value="MYD88"/>
    <property type="match status" value="1"/>
</dbReference>
<comment type="subcellular location">
    <subcellularLocation>
        <location evidence="1">Cytoplasm</location>
    </subcellularLocation>
</comment>
<dbReference type="GO" id="GO:0045087">
    <property type="term" value="P:innate immune response"/>
    <property type="evidence" value="ECO:0007669"/>
    <property type="project" value="TreeGrafter"/>
</dbReference>
<dbReference type="SUPFAM" id="SSF52200">
    <property type="entry name" value="Toll/Interleukin receptor TIR domain"/>
    <property type="match status" value="1"/>
</dbReference>
<dbReference type="KEGG" id="gfs:119633429"/>
<dbReference type="GO" id="GO:0008063">
    <property type="term" value="P:Toll signaling pathway"/>
    <property type="evidence" value="ECO:0007669"/>
    <property type="project" value="TreeGrafter"/>
</dbReference>
<evidence type="ECO:0000259" key="5">
    <source>
        <dbReference type="PROSITE" id="PS50104"/>
    </source>
</evidence>